<dbReference type="FunFam" id="1.20.1260.20:FF:000001">
    <property type="entry name" value="PPE family protein PPE41"/>
    <property type="match status" value="1"/>
</dbReference>
<dbReference type="Proteomes" id="UP000050139">
    <property type="component" value="Unassembled WGS sequence"/>
</dbReference>
<evidence type="ECO:0000313" key="10">
    <source>
        <dbReference type="Proteomes" id="UP000050139"/>
    </source>
</evidence>
<evidence type="ECO:0000313" key="6">
    <source>
        <dbReference type="EMBL" id="MBP0683517.1"/>
    </source>
</evidence>
<evidence type="ECO:0000256" key="1">
    <source>
        <dbReference type="ARBA" id="ARBA00010652"/>
    </source>
</evidence>
<proteinExistence type="inferred from homology"/>
<evidence type="ECO:0000313" key="8">
    <source>
        <dbReference type="EMBL" id="REQ48445.1"/>
    </source>
</evidence>
<feature type="domain" description="PE-PPE" evidence="4">
    <location>
        <begin position="240"/>
        <end position="462"/>
    </location>
</feature>
<reference evidence="9 13" key="6">
    <citation type="submission" date="2018-08" db="EMBL/GenBank/DDBJ databases">
        <authorList>
            <person name="Fokvardsen B D."/>
            <person name="Norman A."/>
        </authorList>
    </citation>
    <scope>NUCLEOTIDE SEQUENCE [LARGE SCALE GENOMIC DNA]</scope>
    <source>
        <strain evidence="9 13">DKC2</strain>
    </source>
</reference>
<dbReference type="Proteomes" id="UP000189452">
    <property type="component" value="Chromosome"/>
</dbReference>
<dbReference type="EMBL" id="LR027516">
    <property type="protein sequence ID" value="VCU51860.1"/>
    <property type="molecule type" value="Genomic_DNA"/>
</dbReference>
<evidence type="ECO:0000256" key="2">
    <source>
        <dbReference type="SAM" id="MobiDB-lite"/>
    </source>
</evidence>
<reference evidence="5 10" key="1">
    <citation type="submission" date="2015-03" db="EMBL/GenBank/DDBJ databases">
        <authorList>
            <consortium name="Pathogen Informatics"/>
            <person name="Murphy D."/>
        </authorList>
    </citation>
    <scope>NUCLEOTIDE SEQUENCE [LARGE SCALE GENOMIC DNA]</scope>
    <source>
        <strain evidence="5 10">0268S</strain>
    </source>
</reference>
<evidence type="ECO:0000313" key="13">
    <source>
        <dbReference type="Proteomes" id="UP000300237"/>
    </source>
</evidence>
<dbReference type="Gene3D" id="3.40.50.1820">
    <property type="entry name" value="alpha/beta hydrolase"/>
    <property type="match status" value="1"/>
</dbReference>
<dbReference type="InterPro" id="IPR029058">
    <property type="entry name" value="AB_hydrolase_fold"/>
</dbReference>
<reference evidence="8" key="5">
    <citation type="submission" date="2018-07" db="EMBL/GenBank/DDBJ databases">
        <authorList>
            <person name="Shah S."/>
            <person name="Brown T."/>
            <person name="Auld S."/>
            <person name="Bratton K."/>
            <person name="Narechania A."/>
            <person name="Mathema B."/>
            <person name="Gandhi N."/>
        </authorList>
    </citation>
    <scope>NUCLEOTIDE SEQUENCE</scope>
    <source>
        <strain evidence="8">32301_S10</strain>
    </source>
</reference>
<dbReference type="OMA" id="TTMYMIP"/>
<dbReference type="SMR" id="A0A045KEH2"/>
<dbReference type="Pfam" id="PF08237">
    <property type="entry name" value="PE-PPE"/>
    <property type="match status" value="1"/>
</dbReference>
<dbReference type="Gene3D" id="1.20.1260.20">
    <property type="entry name" value="PPE superfamily"/>
    <property type="match status" value="1"/>
</dbReference>
<reference evidence="6 14" key="7">
    <citation type="submission" date="2021-03" db="EMBL/GenBank/DDBJ databases">
        <title>Whole Genome Sequencing of Mycobacterium tuberculosis clinical isolates from Arunachal Pradesh, India.</title>
        <authorList>
            <person name="Singh S."/>
            <person name="Mudliar S.R."/>
            <person name="Kulsum U."/>
            <person name="Rufai S.B."/>
            <person name="Singh P.K."/>
            <person name="Umpo M."/>
            <person name="Nyori M."/>
        </authorList>
    </citation>
    <scope>NUCLEOTIDE SEQUENCE [LARGE SCALE GENOMIC DNA]</scope>
    <source>
        <strain evidence="6 14">OMICS/BPL/0142/20/SP</strain>
    </source>
</reference>
<dbReference type="EMBL" id="JAGIZI010000013">
    <property type="protein sequence ID" value="MBP0683517.1"/>
    <property type="molecule type" value="Genomic_DNA"/>
</dbReference>
<dbReference type="InterPro" id="IPR000030">
    <property type="entry name" value="PPE_dom"/>
</dbReference>
<protein>
    <submittedName>
        <fullName evidence="5 7">PPE family protein</fullName>
    </submittedName>
    <submittedName>
        <fullName evidence="9">PPE family protein PPE63</fullName>
    </submittedName>
</protein>
<name>A0A045KEH2_MYCTX</name>
<dbReference type="EMBL" id="QTBD01000212">
    <property type="protein sequence ID" value="REQ48445.1"/>
    <property type="molecule type" value="Genomic_DNA"/>
</dbReference>
<reference evidence="7 11" key="2">
    <citation type="submission" date="2016-04" db="EMBL/GenBank/DDBJ databases">
        <authorList>
            <person name="Bigi M."/>
            <person name="Bigi F."/>
            <person name="Soria M.A."/>
        </authorList>
    </citation>
    <scope>NUCLEOTIDE SEQUENCE [LARGE SCALE GENOMIC DNA]</scope>
    <source>
        <strain evidence="7 11">6548</strain>
    </source>
</reference>
<evidence type="ECO:0000259" key="3">
    <source>
        <dbReference type="Pfam" id="PF00823"/>
    </source>
</evidence>
<feature type="domain" description="PPE" evidence="3">
    <location>
        <begin position="3"/>
        <end position="166"/>
    </location>
</feature>
<dbReference type="InterPro" id="IPR013228">
    <property type="entry name" value="PE-PPE_C"/>
</dbReference>
<dbReference type="GO" id="GO:0052572">
    <property type="term" value="P:response to host immune response"/>
    <property type="evidence" value="ECO:0007669"/>
    <property type="project" value="TreeGrafter"/>
</dbReference>
<comment type="similarity">
    <text evidence="1">Belongs to the mycobacterial PPE family.</text>
</comment>
<dbReference type="PANTHER" id="PTHR46766:SF1">
    <property type="entry name" value="GLUTAMINE-RICH PROTEIN 2"/>
    <property type="match status" value="1"/>
</dbReference>
<dbReference type="PANTHER" id="PTHR46766">
    <property type="entry name" value="GLUTAMINE-RICH PROTEIN 2"/>
    <property type="match status" value="1"/>
</dbReference>
<accession>A0A045KEH2</accession>
<feature type="region of interest" description="Disordered" evidence="2">
    <location>
        <begin position="180"/>
        <end position="203"/>
    </location>
</feature>
<reference evidence="8 12" key="3">
    <citation type="journal article" date="2017" name="N. Engl. J. Med.">
        <title>Transmission of Extensively Drug-Resistant Tuberculosis in South Africa.</title>
        <authorList>
            <person name="Shah N.S."/>
            <person name="Auld S.C."/>
            <person name="Brust J.C."/>
            <person name="Mathema B."/>
            <person name="Ismail N."/>
            <person name="Moodley P."/>
            <person name="Mlisana K."/>
            <person name="Allana S."/>
            <person name="Campbell A."/>
            <person name="Mthiyane T."/>
            <person name="Morris N."/>
            <person name="Mpangase P."/>
            <person name="van der Meulen H."/>
            <person name="Omar S.V."/>
            <person name="Brown T.S."/>
            <person name="Narechania A."/>
            <person name="Shaskina E."/>
            <person name="Kapwata T."/>
            <person name="Kreiswirth B."/>
            <person name="Gandhi N.R."/>
        </authorList>
    </citation>
    <scope>NUCLEOTIDE SEQUENCE [LARGE SCALE GENOMIC DNA]</scope>
    <source>
        <strain evidence="8 12">32301_S10</strain>
    </source>
</reference>
<evidence type="ECO:0000313" key="14">
    <source>
        <dbReference type="Proteomes" id="UP000671119"/>
    </source>
</evidence>
<sequence length="479" mass="49970">MADFLTLSPEVNSARMYAGGGPGSLSAAAAAWDELAAELWLAAASFESVCSGLADRWWQGPSSRMMAAQAARHTGWLAAAATQAEGAASQAQTMALAYEAAFAATVHPALVAANRALVAWLAGSNVFGQNTPAIAAAEAIYEQMWAQDVVAMLNYHAVASAVGARLRPWQQLLHELPRRLGGEHSDSTNTELANPSSTTTRITVPGASPVHAATLLPFIGRLLAARYAELNTAIGTNWFPGTTPEVVSYPATIGVLSGSLGAVDANQSIAIGQQMLHNEILAATASGQPVTVAGLSMGSMVIDRELAYLAIDPNAPPSSALTFVELAGPERGLAQTYLPVGTTIPIAGYTVGNAPESQYNTSVVYSQYDIWADPPDRPWNLLAGANALMGAAYFHDLTAYAAPQQGIEIAAVTSSLGGTTTTYMIPSPTLPLLLPLKQIGVPDWIVGGLNNVLKPLVDAGYSQYAPTAGPYFSHGNLVW</sequence>
<evidence type="ECO:0000313" key="9">
    <source>
        <dbReference type="EMBL" id="VCU51860.1"/>
    </source>
</evidence>
<dbReference type="SUPFAM" id="SSF140459">
    <property type="entry name" value="PE/PPE dimer-like"/>
    <property type="match status" value="1"/>
</dbReference>
<feature type="compositionally biased region" description="Polar residues" evidence="2">
    <location>
        <begin position="187"/>
        <end position="202"/>
    </location>
</feature>
<evidence type="ECO:0000313" key="5">
    <source>
        <dbReference type="EMBL" id="CLW35740.1"/>
    </source>
</evidence>
<dbReference type="Proteomes" id="UP000256381">
    <property type="component" value="Unassembled WGS sequence"/>
</dbReference>
<evidence type="ECO:0000313" key="7">
    <source>
        <dbReference type="EMBL" id="OMH61518.1"/>
    </source>
</evidence>
<dbReference type="Pfam" id="PF00823">
    <property type="entry name" value="PPE"/>
    <property type="match status" value="1"/>
</dbReference>
<dbReference type="Proteomes" id="UP000671119">
    <property type="component" value="Unassembled WGS sequence"/>
</dbReference>
<reference evidence="7 11" key="4">
    <citation type="submission" date="2017-02" db="EMBL/GenBank/DDBJ databases">
        <title>Protein polymorphisms may explain contrasting epidemiological fitness of two variants of a multidrug-resistant Mycobacterium tuberculosis strain.</title>
        <authorList>
            <person name="Bigi M.M."/>
            <person name="Lopez B."/>
            <person name="Blanco F.C."/>
            <person name="Sasiain M.C."/>
            <person name="De La Barrera S."/>
            <person name="Ritacco V."/>
            <person name="Bigi F."/>
            <person name="Soria M.A."/>
        </authorList>
    </citation>
    <scope>NUCLEOTIDE SEQUENCE [LARGE SCALE GENOMIC DNA]</scope>
    <source>
        <strain evidence="7 11">6548</strain>
    </source>
</reference>
<evidence type="ECO:0000313" key="12">
    <source>
        <dbReference type="Proteomes" id="UP000256381"/>
    </source>
</evidence>
<evidence type="ECO:0000313" key="11">
    <source>
        <dbReference type="Proteomes" id="UP000189452"/>
    </source>
</evidence>
<dbReference type="InterPro" id="IPR038332">
    <property type="entry name" value="PPE_sf"/>
</dbReference>
<dbReference type="EMBL" id="COPH01000017">
    <property type="protein sequence ID" value="CLW35740.1"/>
    <property type="molecule type" value="Genomic_DNA"/>
</dbReference>
<dbReference type="AlphaFoldDB" id="A0A045KEH2"/>
<dbReference type="EMBL" id="LWDQ01000001">
    <property type="protein sequence ID" value="OMH61518.1"/>
    <property type="molecule type" value="Genomic_DNA"/>
</dbReference>
<dbReference type="Proteomes" id="UP000300237">
    <property type="component" value="Chromosome"/>
</dbReference>
<dbReference type="RefSeq" id="WP_003900090.1">
    <property type="nucleotide sequence ID" value="NZ_AP017901.1"/>
</dbReference>
<organism evidence="7 11">
    <name type="scientific">Mycobacterium tuberculosis</name>
    <dbReference type="NCBI Taxonomy" id="1773"/>
    <lineage>
        <taxon>Bacteria</taxon>
        <taxon>Bacillati</taxon>
        <taxon>Actinomycetota</taxon>
        <taxon>Actinomycetes</taxon>
        <taxon>Mycobacteriales</taxon>
        <taxon>Mycobacteriaceae</taxon>
        <taxon>Mycobacterium</taxon>
        <taxon>Mycobacterium tuberculosis complex</taxon>
    </lineage>
</organism>
<gene>
    <name evidence="9" type="primary">PPE63</name>
    <name evidence="7" type="ORF">A4S10_03709</name>
    <name evidence="9" type="ORF">DKC2_3769</name>
    <name evidence="8" type="ORF">DSJ38_18610</name>
    <name evidence="5" type="ORF">ERS094118_02405</name>
    <name evidence="6" type="ORF">J8J21_10330</name>
</gene>
<evidence type="ECO:0000259" key="4">
    <source>
        <dbReference type="Pfam" id="PF08237"/>
    </source>
</evidence>